<comment type="similarity">
    <text evidence="1">Belongs to the SCO1/2 family.</text>
</comment>
<feature type="chain" id="PRO_5046198338" evidence="2">
    <location>
        <begin position="20"/>
        <end position="194"/>
    </location>
</feature>
<dbReference type="Gene3D" id="3.40.30.10">
    <property type="entry name" value="Glutaredoxin"/>
    <property type="match status" value="1"/>
</dbReference>
<keyword evidence="2" id="KW-0732">Signal</keyword>
<proteinExistence type="inferred from homology"/>
<feature type="signal peptide" evidence="2">
    <location>
        <begin position="1"/>
        <end position="19"/>
    </location>
</feature>
<sequence length="194" mass="21012">MKRLLLFLSVLLLAGAAHADASLPGDSVYRLAVPLTDQDGHTAPFATRQGTPQLVSMFYGSCTMVCPMIIQTMQATRRAAGEPPAERLALLAVSFDPARDDVEALRRYAATHKLDTRWWTLARTAPQDTRTLAAVLGVQYRQLPDGDFNHSSALLLLDAQGRIVARTRIIGRTDPDFVTAVRKLVANGGSSTGP</sequence>
<dbReference type="Pfam" id="PF02630">
    <property type="entry name" value="SCO1-SenC"/>
    <property type="match status" value="1"/>
</dbReference>
<name>A0ABU8JEB4_9GAMM</name>
<keyword evidence="4" id="KW-1185">Reference proteome</keyword>
<dbReference type="InterPro" id="IPR036249">
    <property type="entry name" value="Thioredoxin-like_sf"/>
</dbReference>
<protein>
    <submittedName>
        <fullName evidence="3">SCO family protein</fullName>
    </submittedName>
</protein>
<gene>
    <name evidence="3" type="ORF">WAT24_14210</name>
</gene>
<evidence type="ECO:0000256" key="2">
    <source>
        <dbReference type="SAM" id="SignalP"/>
    </source>
</evidence>
<dbReference type="PANTHER" id="PTHR12151:SF25">
    <property type="entry name" value="LINALOOL DEHYDRATASE_ISOMERASE DOMAIN-CONTAINING PROTEIN"/>
    <property type="match status" value="1"/>
</dbReference>
<dbReference type="InterPro" id="IPR003782">
    <property type="entry name" value="SCO1/SenC"/>
</dbReference>
<comment type="caution">
    <text evidence="3">The sequence shown here is derived from an EMBL/GenBank/DDBJ whole genome shotgun (WGS) entry which is preliminary data.</text>
</comment>
<dbReference type="PANTHER" id="PTHR12151">
    <property type="entry name" value="ELECTRON TRANSPORT PROTIN SCO1/SENC FAMILY MEMBER"/>
    <property type="match status" value="1"/>
</dbReference>
<dbReference type="SUPFAM" id="SSF52833">
    <property type="entry name" value="Thioredoxin-like"/>
    <property type="match status" value="1"/>
</dbReference>
<dbReference type="RefSeq" id="WP_336808556.1">
    <property type="nucleotide sequence ID" value="NZ_JBBBNY010000012.1"/>
</dbReference>
<reference evidence="3 4" key="1">
    <citation type="journal article" date="2014" name="Int. J. Syst. Evol. Microbiol.">
        <title>Fulvimonas yonginensis sp. nov., isolated from greenhouse soil, and emended description of the genus Fulvimonas.</title>
        <authorList>
            <person name="Ahn J.H."/>
            <person name="Kim S.J."/>
            <person name="Weon H.Y."/>
            <person name="Hong S.B."/>
            <person name="Seok S.J."/>
            <person name="Kwon S.W."/>
        </authorList>
    </citation>
    <scope>NUCLEOTIDE SEQUENCE [LARGE SCALE GENOMIC DNA]</scope>
    <source>
        <strain evidence="3 4">KACC 16952</strain>
    </source>
</reference>
<evidence type="ECO:0000313" key="4">
    <source>
        <dbReference type="Proteomes" id="UP001381174"/>
    </source>
</evidence>
<evidence type="ECO:0000256" key="1">
    <source>
        <dbReference type="ARBA" id="ARBA00010996"/>
    </source>
</evidence>
<dbReference type="Proteomes" id="UP001381174">
    <property type="component" value="Unassembled WGS sequence"/>
</dbReference>
<dbReference type="CDD" id="cd02968">
    <property type="entry name" value="SCO"/>
    <property type="match status" value="1"/>
</dbReference>
<dbReference type="EMBL" id="JBBBNY010000012">
    <property type="protein sequence ID" value="MEI7037919.1"/>
    <property type="molecule type" value="Genomic_DNA"/>
</dbReference>
<organism evidence="3 4">
    <name type="scientific">Fulvimonas yonginensis</name>
    <dbReference type="NCBI Taxonomy" id="1495200"/>
    <lineage>
        <taxon>Bacteria</taxon>
        <taxon>Pseudomonadati</taxon>
        <taxon>Pseudomonadota</taxon>
        <taxon>Gammaproteobacteria</taxon>
        <taxon>Lysobacterales</taxon>
        <taxon>Rhodanobacteraceae</taxon>
        <taxon>Fulvimonas</taxon>
    </lineage>
</organism>
<evidence type="ECO:0000313" key="3">
    <source>
        <dbReference type="EMBL" id="MEI7037919.1"/>
    </source>
</evidence>
<accession>A0ABU8JEB4</accession>